<keyword evidence="9" id="KW-1185">Reference proteome</keyword>
<evidence type="ECO:0000256" key="6">
    <source>
        <dbReference type="SAM" id="MobiDB-lite"/>
    </source>
</evidence>
<evidence type="ECO:0000256" key="5">
    <source>
        <dbReference type="ARBA" id="ARBA00023242"/>
    </source>
</evidence>
<dbReference type="InterPro" id="IPR050815">
    <property type="entry name" value="TF_fung"/>
</dbReference>
<comment type="subcellular location">
    <subcellularLocation>
        <location evidence="1">Nucleus</location>
    </subcellularLocation>
</comment>
<feature type="domain" description="Zn(2)-C6 fungal-type" evidence="7">
    <location>
        <begin position="17"/>
        <end position="48"/>
    </location>
</feature>
<dbReference type="Gene3D" id="4.10.240.10">
    <property type="entry name" value="Zn(2)-C6 fungal-type DNA-binding domain"/>
    <property type="match status" value="1"/>
</dbReference>
<dbReference type="InterPro" id="IPR001138">
    <property type="entry name" value="Zn2Cys6_DnaBD"/>
</dbReference>
<evidence type="ECO:0000313" key="9">
    <source>
        <dbReference type="Proteomes" id="UP000886523"/>
    </source>
</evidence>
<evidence type="ECO:0000259" key="7">
    <source>
        <dbReference type="PROSITE" id="PS50048"/>
    </source>
</evidence>
<dbReference type="PROSITE" id="PS50048">
    <property type="entry name" value="ZN2_CY6_FUNGAL_2"/>
    <property type="match status" value="1"/>
</dbReference>
<dbReference type="OrthoDB" id="39175at2759"/>
<dbReference type="AlphaFoldDB" id="A0A9P6B8Y6"/>
<evidence type="ECO:0000256" key="1">
    <source>
        <dbReference type="ARBA" id="ARBA00004123"/>
    </source>
</evidence>
<keyword evidence="3" id="KW-0805">Transcription regulation</keyword>
<dbReference type="SMART" id="SM00066">
    <property type="entry name" value="GAL4"/>
    <property type="match status" value="1"/>
</dbReference>
<dbReference type="PANTHER" id="PTHR47338">
    <property type="entry name" value="ZN(II)2CYS6 TRANSCRIPTION FACTOR (EUROFUNG)-RELATED"/>
    <property type="match status" value="1"/>
</dbReference>
<dbReference type="InterPro" id="IPR036864">
    <property type="entry name" value="Zn2-C6_fun-type_DNA-bd_sf"/>
</dbReference>
<evidence type="ECO:0000256" key="4">
    <source>
        <dbReference type="ARBA" id="ARBA00023163"/>
    </source>
</evidence>
<dbReference type="EMBL" id="MU128916">
    <property type="protein sequence ID" value="KAF9519725.1"/>
    <property type="molecule type" value="Genomic_DNA"/>
</dbReference>
<gene>
    <name evidence="8" type="ORF">BS47DRAFT_1083648</name>
</gene>
<comment type="caution">
    <text evidence="8">The sequence shown here is derived from an EMBL/GenBank/DDBJ whole genome shotgun (WGS) entry which is preliminary data.</text>
</comment>
<keyword evidence="4" id="KW-0804">Transcription</keyword>
<reference evidence="8" key="1">
    <citation type="journal article" date="2020" name="Nat. Commun.">
        <title>Large-scale genome sequencing of mycorrhizal fungi provides insights into the early evolution of symbiotic traits.</title>
        <authorList>
            <person name="Miyauchi S."/>
            <person name="Kiss E."/>
            <person name="Kuo A."/>
            <person name="Drula E."/>
            <person name="Kohler A."/>
            <person name="Sanchez-Garcia M."/>
            <person name="Morin E."/>
            <person name="Andreopoulos B."/>
            <person name="Barry K.W."/>
            <person name="Bonito G."/>
            <person name="Buee M."/>
            <person name="Carver A."/>
            <person name="Chen C."/>
            <person name="Cichocki N."/>
            <person name="Clum A."/>
            <person name="Culley D."/>
            <person name="Crous P.W."/>
            <person name="Fauchery L."/>
            <person name="Girlanda M."/>
            <person name="Hayes R.D."/>
            <person name="Keri Z."/>
            <person name="LaButti K."/>
            <person name="Lipzen A."/>
            <person name="Lombard V."/>
            <person name="Magnuson J."/>
            <person name="Maillard F."/>
            <person name="Murat C."/>
            <person name="Nolan M."/>
            <person name="Ohm R.A."/>
            <person name="Pangilinan J."/>
            <person name="Pereira M.F."/>
            <person name="Perotto S."/>
            <person name="Peter M."/>
            <person name="Pfister S."/>
            <person name="Riley R."/>
            <person name="Sitrit Y."/>
            <person name="Stielow J.B."/>
            <person name="Szollosi G."/>
            <person name="Zifcakova L."/>
            <person name="Stursova M."/>
            <person name="Spatafora J.W."/>
            <person name="Tedersoo L."/>
            <person name="Vaario L.M."/>
            <person name="Yamada A."/>
            <person name="Yan M."/>
            <person name="Wang P."/>
            <person name="Xu J."/>
            <person name="Bruns T."/>
            <person name="Baldrian P."/>
            <person name="Vilgalys R."/>
            <person name="Dunand C."/>
            <person name="Henrissat B."/>
            <person name="Grigoriev I.V."/>
            <person name="Hibbett D."/>
            <person name="Nagy L.G."/>
            <person name="Martin F.M."/>
        </authorList>
    </citation>
    <scope>NUCLEOTIDE SEQUENCE</scope>
    <source>
        <strain evidence="8">UP504</strain>
    </source>
</reference>
<feature type="compositionally biased region" description="Basic residues" evidence="6">
    <location>
        <begin position="56"/>
        <end position="65"/>
    </location>
</feature>
<protein>
    <recommendedName>
        <fullName evidence="7">Zn(2)-C6 fungal-type domain-containing protein</fullName>
    </recommendedName>
</protein>
<proteinExistence type="predicted"/>
<sequence>MDPATEAAKDRRHVYLACRQCRNRKIKCDGAHPVCSTCIRRRSPQCDYDREPRRRGPDRHRRVRIHHDSGPPPSLTRPRRSQKRASNDVVAHPSQGIVRQDKTLPVSQYIYAISPRTSDRNPNAQLLQWFSFNASFPDVPSPSWDSSAHTK</sequence>
<keyword evidence="2" id="KW-0479">Metal-binding</keyword>
<feature type="region of interest" description="Disordered" evidence="6">
    <location>
        <begin position="47"/>
        <end position="100"/>
    </location>
</feature>
<dbReference type="Pfam" id="PF00172">
    <property type="entry name" value="Zn_clus"/>
    <property type="match status" value="1"/>
</dbReference>
<evidence type="ECO:0000256" key="2">
    <source>
        <dbReference type="ARBA" id="ARBA00022723"/>
    </source>
</evidence>
<dbReference type="GO" id="GO:0000981">
    <property type="term" value="F:DNA-binding transcription factor activity, RNA polymerase II-specific"/>
    <property type="evidence" value="ECO:0007669"/>
    <property type="project" value="InterPro"/>
</dbReference>
<name>A0A9P6B8Y6_9AGAM</name>
<dbReference type="PANTHER" id="PTHR47338:SF5">
    <property type="entry name" value="ZN(II)2CYS6 TRANSCRIPTION FACTOR (EUROFUNG)"/>
    <property type="match status" value="1"/>
</dbReference>
<dbReference type="GO" id="GO:0005634">
    <property type="term" value="C:nucleus"/>
    <property type="evidence" value="ECO:0007669"/>
    <property type="project" value="UniProtKB-SubCell"/>
</dbReference>
<dbReference type="SUPFAM" id="SSF57701">
    <property type="entry name" value="Zn2/Cys6 DNA-binding domain"/>
    <property type="match status" value="1"/>
</dbReference>
<dbReference type="Proteomes" id="UP000886523">
    <property type="component" value="Unassembled WGS sequence"/>
</dbReference>
<dbReference type="CDD" id="cd00067">
    <property type="entry name" value="GAL4"/>
    <property type="match status" value="1"/>
</dbReference>
<dbReference type="GO" id="GO:0008270">
    <property type="term" value="F:zinc ion binding"/>
    <property type="evidence" value="ECO:0007669"/>
    <property type="project" value="InterPro"/>
</dbReference>
<evidence type="ECO:0000313" key="8">
    <source>
        <dbReference type="EMBL" id="KAF9519725.1"/>
    </source>
</evidence>
<organism evidence="8 9">
    <name type="scientific">Hydnum rufescens UP504</name>
    <dbReference type="NCBI Taxonomy" id="1448309"/>
    <lineage>
        <taxon>Eukaryota</taxon>
        <taxon>Fungi</taxon>
        <taxon>Dikarya</taxon>
        <taxon>Basidiomycota</taxon>
        <taxon>Agaricomycotina</taxon>
        <taxon>Agaricomycetes</taxon>
        <taxon>Cantharellales</taxon>
        <taxon>Hydnaceae</taxon>
        <taxon>Hydnum</taxon>
    </lineage>
</organism>
<accession>A0A9P6B8Y6</accession>
<dbReference type="PROSITE" id="PS00463">
    <property type="entry name" value="ZN2_CY6_FUNGAL_1"/>
    <property type="match status" value="1"/>
</dbReference>
<keyword evidence="5" id="KW-0539">Nucleus</keyword>
<evidence type="ECO:0000256" key="3">
    <source>
        <dbReference type="ARBA" id="ARBA00023015"/>
    </source>
</evidence>